<keyword evidence="4" id="KW-0460">Magnesium</keyword>
<feature type="domain" description="Phosphofructokinase" evidence="5">
    <location>
        <begin position="2"/>
        <end position="157"/>
    </location>
</feature>
<dbReference type="UniPathway" id="UPA00109">
    <property type="reaction ID" value="UER00182"/>
</dbReference>
<evidence type="ECO:0000259" key="5">
    <source>
        <dbReference type="Pfam" id="PF00365"/>
    </source>
</evidence>
<evidence type="ECO:0000256" key="2">
    <source>
        <dbReference type="ARBA" id="ARBA00022723"/>
    </source>
</evidence>
<keyword evidence="3" id="KW-0418">Kinase</keyword>
<evidence type="ECO:0000256" key="3">
    <source>
        <dbReference type="ARBA" id="ARBA00022777"/>
    </source>
</evidence>
<sequence length="257" mass="28831">LVGTDHCPGYPSVARWLAIAVRDAGLDTKAIYTADPVKIIETMGRDSGWITASTALARDESGDPPHLVYLPERPFEEDRFIKDVKRVYNRLGYVVITVSEGLKDTKGVTLVESSAKVDLDTFGHAQRGGVADYLCNLIKDRLEIKARFDKPGTIQRVSMMCVSEVDTEEAYQVGRVAVEQALQGKSGYMITLERFPSDEYKYTTGLMQLEHVANLKKEMPDEFINDDGNDVTEEFLEWARPLIKPGLPEYARLKRVP</sequence>
<dbReference type="GO" id="GO:0003872">
    <property type="term" value="F:6-phosphofructokinase activity"/>
    <property type="evidence" value="ECO:0007669"/>
    <property type="project" value="InterPro"/>
</dbReference>
<evidence type="ECO:0000313" key="6">
    <source>
        <dbReference type="EMBL" id="GAJ13504.1"/>
    </source>
</evidence>
<dbReference type="NCBIfam" id="NF010675">
    <property type="entry name" value="PRK14072.1"/>
    <property type="match status" value="1"/>
</dbReference>
<comment type="caution">
    <text evidence="6">The sequence shown here is derived from an EMBL/GenBank/DDBJ whole genome shotgun (WGS) entry which is preliminary data.</text>
</comment>
<gene>
    <name evidence="6" type="ORF">S12H4_44147</name>
</gene>
<reference evidence="6" key="1">
    <citation type="journal article" date="2014" name="Front. Microbiol.">
        <title>High frequency of phylogenetically diverse reductive dehalogenase-homologous genes in deep subseafloor sedimentary metagenomes.</title>
        <authorList>
            <person name="Kawai M."/>
            <person name="Futagami T."/>
            <person name="Toyoda A."/>
            <person name="Takaki Y."/>
            <person name="Nishi S."/>
            <person name="Hori S."/>
            <person name="Arai W."/>
            <person name="Tsubouchi T."/>
            <person name="Morono Y."/>
            <person name="Uchiyama I."/>
            <person name="Ito T."/>
            <person name="Fujiyama A."/>
            <person name="Inagaki F."/>
            <person name="Takami H."/>
        </authorList>
    </citation>
    <scope>NUCLEOTIDE SEQUENCE</scope>
    <source>
        <strain evidence="6">Expedition CK06-06</strain>
    </source>
</reference>
<dbReference type="InterPro" id="IPR035966">
    <property type="entry name" value="PKF_sf"/>
</dbReference>
<dbReference type="AlphaFoldDB" id="X1U7R0"/>
<feature type="non-terminal residue" evidence="6">
    <location>
        <position position="257"/>
    </location>
</feature>
<dbReference type="Pfam" id="PF00365">
    <property type="entry name" value="PFK"/>
    <property type="match status" value="1"/>
</dbReference>
<dbReference type="Gene3D" id="3.40.50.460">
    <property type="entry name" value="Phosphofructokinase domain"/>
    <property type="match status" value="1"/>
</dbReference>
<dbReference type="InterPro" id="IPR000023">
    <property type="entry name" value="Phosphofructokinase_dom"/>
</dbReference>
<feature type="non-terminal residue" evidence="6">
    <location>
        <position position="1"/>
    </location>
</feature>
<dbReference type="GO" id="GO:0046872">
    <property type="term" value="F:metal ion binding"/>
    <property type="evidence" value="ECO:0007669"/>
    <property type="project" value="UniProtKB-KW"/>
</dbReference>
<keyword evidence="1" id="KW-0808">Transferase</keyword>
<evidence type="ECO:0000256" key="1">
    <source>
        <dbReference type="ARBA" id="ARBA00022679"/>
    </source>
</evidence>
<protein>
    <recommendedName>
        <fullName evidence="5">Phosphofructokinase domain-containing protein</fullName>
    </recommendedName>
</protein>
<organism evidence="6">
    <name type="scientific">marine sediment metagenome</name>
    <dbReference type="NCBI Taxonomy" id="412755"/>
    <lineage>
        <taxon>unclassified sequences</taxon>
        <taxon>metagenomes</taxon>
        <taxon>ecological metagenomes</taxon>
    </lineage>
</organism>
<dbReference type="SUPFAM" id="SSF53784">
    <property type="entry name" value="Phosphofructokinase"/>
    <property type="match status" value="1"/>
</dbReference>
<evidence type="ECO:0000256" key="4">
    <source>
        <dbReference type="ARBA" id="ARBA00022842"/>
    </source>
</evidence>
<name>X1U7R0_9ZZZZ</name>
<dbReference type="EMBL" id="BARW01027172">
    <property type="protein sequence ID" value="GAJ13504.1"/>
    <property type="molecule type" value="Genomic_DNA"/>
</dbReference>
<keyword evidence="2" id="KW-0479">Metal-binding</keyword>
<accession>X1U7R0</accession>
<proteinExistence type="predicted"/>